<dbReference type="EMBL" id="UXSR01005372">
    <property type="protein sequence ID" value="VDD81489.1"/>
    <property type="molecule type" value="Genomic_DNA"/>
</dbReference>
<dbReference type="GO" id="GO:0080008">
    <property type="term" value="C:Cul4-RING E3 ubiquitin ligase complex"/>
    <property type="evidence" value="ECO:0007669"/>
    <property type="project" value="TreeGrafter"/>
</dbReference>
<dbReference type="AlphaFoldDB" id="A0A0R3UJ37"/>
<sequence length="1051" mass="115995">MAYLVNFLQKHELGRLPKCARYSVAERLTLESSSPFLAETLYSTPSTFLLKINANNTIIAAAHADRHVALYSASTGVFLASCDDHAHSPWTLAFHPEEPYTLASGCLGGGIRLWDISGAVENKSCKPASMSSPRITPIHVWNQSGAISSLSFHPRHPILVAVWAQEVAFLNWKTGTTLSTWRFSSEQSRVRWVQFSPDGSLLYTATANPRLSDDIAAVTPHSVNVTDPEDPGVPRGELLRYLLTRPDAWFRVMGICWTCAYRLCVWAAGLIANPSFPHRHPPSSKTVMSTLIAVATPLCNDYWVAREVLQTHSRDPHPSAVAVIEDMPARDWLFSSGVEDSYCKTEGHSLLCCPGHTRDLVATYRELLQHSMCRPCLQVFWRWANESGRVDWWTWSYTKGTTSPQEEVEDNEVSLDSPSCTTCSSVDDSIGVCQRCNDQLHPKSVKANNDHATNLSGNQNTSISENKVTSPTQPASKVARLESNAATTEILGRLTEIQTRQQMSLPVESSRGAVTDTASLGRGIKRKFDYSCPQDLRPNFRTNEQPSRDSSTPTNRGIDASFLTSLLRSANEVRAPFSEPFSSPSDWVPKGPGAVQFTYHITAIVAISSPSPHHPTDVAACCNCGGLVRKTRPVDLISNGRFRTMGSRLLFLPGFFEDPHSDAVFFTVLRSVHENISDIMAGMFANIGEHSSASYISDTTFRICRWELRFGGFEEGQSTEEQENEEGGFCLPANLPISYLKSNLVAPRVRVFNDSSVCLSPDGRLLAAFVVPVGDNKCSENEVGHMCWHSLKLIKSLYHNRIMVLLVAISGSELNPTHETYALRIRSRPYTLKGPCFGATANTTWVQGKRYLEGIVAVYRLQPEDRRGQCVFMQKLHRSSNPVCVDFSPSAEHLVVGLASCRLPSTPSPIDHILRALSNSGPPPCVAHIFKVDRQHNPTEVQRGLTHVKNLPNPRLEDMPDAESIDQHHRSVLLMGLEPNGTGISLNSIVWHPHGITYGTTKGLIVMIRPDPRSLPPQFSELPSTTSTTNHSASMAETESVGPVVEESPLV</sequence>
<gene>
    <name evidence="2" type="ORF">MCOS_LOCUS7492</name>
</gene>
<dbReference type="InterPro" id="IPR015943">
    <property type="entry name" value="WD40/YVTN_repeat-like_dom_sf"/>
</dbReference>
<dbReference type="InterPro" id="IPR036322">
    <property type="entry name" value="WD40_repeat_dom_sf"/>
</dbReference>
<feature type="compositionally biased region" description="Polar residues" evidence="1">
    <location>
        <begin position="446"/>
        <end position="475"/>
    </location>
</feature>
<feature type="region of interest" description="Disordered" evidence="1">
    <location>
        <begin position="1015"/>
        <end position="1051"/>
    </location>
</feature>
<evidence type="ECO:0000313" key="2">
    <source>
        <dbReference type="EMBL" id="VDD81489.1"/>
    </source>
</evidence>
<dbReference type="InterPro" id="IPR001680">
    <property type="entry name" value="WD40_rpt"/>
</dbReference>
<dbReference type="GO" id="GO:1990756">
    <property type="term" value="F:ubiquitin-like ligase-substrate adaptor activity"/>
    <property type="evidence" value="ECO:0007669"/>
    <property type="project" value="TreeGrafter"/>
</dbReference>
<organism evidence="2 3">
    <name type="scientific">Mesocestoides corti</name>
    <name type="common">Flatworm</name>
    <dbReference type="NCBI Taxonomy" id="53468"/>
    <lineage>
        <taxon>Eukaryota</taxon>
        <taxon>Metazoa</taxon>
        <taxon>Spiralia</taxon>
        <taxon>Lophotrochozoa</taxon>
        <taxon>Platyhelminthes</taxon>
        <taxon>Cestoda</taxon>
        <taxon>Eucestoda</taxon>
        <taxon>Cyclophyllidea</taxon>
        <taxon>Mesocestoididae</taxon>
        <taxon>Mesocestoides</taxon>
    </lineage>
</organism>
<feature type="compositionally biased region" description="Polar residues" evidence="1">
    <location>
        <begin position="540"/>
        <end position="555"/>
    </location>
</feature>
<proteinExistence type="predicted"/>
<dbReference type="SUPFAM" id="SSF50978">
    <property type="entry name" value="WD40 repeat-like"/>
    <property type="match status" value="1"/>
</dbReference>
<dbReference type="STRING" id="53468.A0A0R3UJ37"/>
<accession>A0A0R3UJ37</accession>
<dbReference type="OrthoDB" id="6237646at2759"/>
<reference evidence="2 3" key="1">
    <citation type="submission" date="2018-10" db="EMBL/GenBank/DDBJ databases">
        <authorList>
            <consortium name="Pathogen Informatics"/>
        </authorList>
    </citation>
    <scope>NUCLEOTIDE SEQUENCE [LARGE SCALE GENOMIC DNA]</scope>
</reference>
<dbReference type="Pfam" id="PF00400">
    <property type="entry name" value="WD40"/>
    <property type="match status" value="1"/>
</dbReference>
<dbReference type="PANTHER" id="PTHR22874">
    <property type="entry name" value="ACTIVATING MOLECULE IN BECN1-REGULATED AUTOPHAGY PROTEIN 1"/>
    <property type="match status" value="1"/>
</dbReference>
<evidence type="ECO:0000313" key="3">
    <source>
        <dbReference type="Proteomes" id="UP000267029"/>
    </source>
</evidence>
<dbReference type="PANTHER" id="PTHR22874:SF1">
    <property type="entry name" value="ACTIVATING MOLECULE IN BECN1-REGULATED AUTOPHAGY PROTEIN 1"/>
    <property type="match status" value="1"/>
</dbReference>
<name>A0A0R3UJ37_MESCO</name>
<dbReference type="Gene3D" id="2.130.10.10">
    <property type="entry name" value="YVTN repeat-like/Quinoprotein amine dehydrogenase"/>
    <property type="match status" value="1"/>
</dbReference>
<dbReference type="SMART" id="SM00320">
    <property type="entry name" value="WD40"/>
    <property type="match status" value="4"/>
</dbReference>
<dbReference type="GO" id="GO:0000045">
    <property type="term" value="P:autophagosome assembly"/>
    <property type="evidence" value="ECO:0007669"/>
    <property type="project" value="TreeGrafter"/>
</dbReference>
<keyword evidence="3" id="KW-1185">Reference proteome</keyword>
<protein>
    <submittedName>
        <fullName evidence="2">Uncharacterized protein</fullName>
    </submittedName>
</protein>
<feature type="region of interest" description="Disordered" evidence="1">
    <location>
        <begin position="535"/>
        <end position="558"/>
    </location>
</feature>
<feature type="compositionally biased region" description="Polar residues" evidence="1">
    <location>
        <begin position="1021"/>
        <end position="1037"/>
    </location>
</feature>
<evidence type="ECO:0000256" key="1">
    <source>
        <dbReference type="SAM" id="MobiDB-lite"/>
    </source>
</evidence>
<dbReference type="Proteomes" id="UP000267029">
    <property type="component" value="Unassembled WGS sequence"/>
</dbReference>
<dbReference type="InterPro" id="IPR052596">
    <property type="entry name" value="AMBRA1_autophagy"/>
</dbReference>
<feature type="region of interest" description="Disordered" evidence="1">
    <location>
        <begin position="444"/>
        <end position="477"/>
    </location>
</feature>
<dbReference type="GO" id="GO:0000423">
    <property type="term" value="P:mitophagy"/>
    <property type="evidence" value="ECO:0007669"/>
    <property type="project" value="TreeGrafter"/>
</dbReference>